<evidence type="ECO:0000313" key="6">
    <source>
        <dbReference type="Proteomes" id="UP000664034"/>
    </source>
</evidence>
<feature type="binding site" evidence="2">
    <location>
        <position position="371"/>
    </location>
    <ligand>
        <name>Zn(2+)</name>
        <dbReference type="ChEBI" id="CHEBI:29105"/>
        <note>catalytic</note>
    </ligand>
</feature>
<dbReference type="Pfam" id="PF01433">
    <property type="entry name" value="Peptidase_M1"/>
    <property type="match status" value="1"/>
</dbReference>
<dbReference type="InterPro" id="IPR045357">
    <property type="entry name" value="Aminopeptidase_N-like_N"/>
</dbReference>
<dbReference type="PANTHER" id="PTHR45726">
    <property type="entry name" value="LEUKOTRIENE A-4 HYDROLASE"/>
    <property type="match status" value="1"/>
</dbReference>
<keyword evidence="2" id="KW-0479">Metal-binding</keyword>
<organism evidence="5 6">
    <name type="scientific">Fibrella rubiginis</name>
    <dbReference type="NCBI Taxonomy" id="2817060"/>
    <lineage>
        <taxon>Bacteria</taxon>
        <taxon>Pseudomonadati</taxon>
        <taxon>Bacteroidota</taxon>
        <taxon>Cytophagia</taxon>
        <taxon>Cytophagales</taxon>
        <taxon>Spirosomataceae</taxon>
        <taxon>Fibrella</taxon>
    </lineage>
</organism>
<comment type="cofactor">
    <cofactor evidence="2">
        <name>Zn(2+)</name>
        <dbReference type="ChEBI" id="CHEBI:29105"/>
    </cofactor>
    <text evidence="2">Binds 1 zinc ion per subunit.</text>
</comment>
<dbReference type="Gene3D" id="1.10.390.10">
    <property type="entry name" value="Neutral Protease Domain 2"/>
    <property type="match status" value="1"/>
</dbReference>
<dbReference type="InterPro" id="IPR027268">
    <property type="entry name" value="Peptidase_M4/M1_CTD_sf"/>
</dbReference>
<keyword evidence="6" id="KW-1185">Reference proteome</keyword>
<dbReference type="RefSeq" id="WP_207363489.1">
    <property type="nucleotide sequence ID" value="NZ_JAFMYV010000002.1"/>
</dbReference>
<gene>
    <name evidence="5" type="ORF">J2I47_05185</name>
</gene>
<comment type="caution">
    <text evidence="5">The sequence shown here is derived from an EMBL/GenBank/DDBJ whole genome shotgun (WGS) entry which is preliminary data.</text>
</comment>
<keyword evidence="2" id="KW-0862">Zinc</keyword>
<name>A0A939K501_9BACT</name>
<dbReference type="GO" id="GO:0008270">
    <property type="term" value="F:zinc ion binding"/>
    <property type="evidence" value="ECO:0007669"/>
    <property type="project" value="InterPro"/>
</dbReference>
<dbReference type="InterPro" id="IPR042097">
    <property type="entry name" value="Aminopeptidase_N-like_N_sf"/>
</dbReference>
<dbReference type="EMBL" id="JAFMYV010000002">
    <property type="protein sequence ID" value="MBO0935935.1"/>
    <property type="molecule type" value="Genomic_DNA"/>
</dbReference>
<feature type="domain" description="Peptidase M1 membrane alanine aminopeptidase" evidence="3">
    <location>
        <begin position="283"/>
        <end position="483"/>
    </location>
</feature>
<dbReference type="SUPFAM" id="SSF55486">
    <property type="entry name" value="Metalloproteases ('zincins'), catalytic domain"/>
    <property type="match status" value="1"/>
</dbReference>
<dbReference type="InterPro" id="IPR014782">
    <property type="entry name" value="Peptidase_M1_dom"/>
</dbReference>
<accession>A0A939K501</accession>
<dbReference type="Pfam" id="PF17900">
    <property type="entry name" value="Peptidase_M1_N"/>
    <property type="match status" value="1"/>
</dbReference>
<dbReference type="SUPFAM" id="SSF63737">
    <property type="entry name" value="Leukotriene A4 hydrolase N-terminal domain"/>
    <property type="match status" value="1"/>
</dbReference>
<dbReference type="PANTHER" id="PTHR45726:SF3">
    <property type="entry name" value="LEUKOTRIENE A-4 HYDROLASE"/>
    <property type="match status" value="1"/>
</dbReference>
<dbReference type="Gene3D" id="2.60.40.1730">
    <property type="entry name" value="tricorn interacting facor f3 domain"/>
    <property type="match status" value="1"/>
</dbReference>
<dbReference type="CDD" id="cd09603">
    <property type="entry name" value="M1_APN_like"/>
    <property type="match status" value="1"/>
</dbReference>
<dbReference type="Proteomes" id="UP000664034">
    <property type="component" value="Unassembled WGS sequence"/>
</dbReference>
<reference evidence="5" key="1">
    <citation type="submission" date="2021-03" db="EMBL/GenBank/DDBJ databases">
        <title>Fibrella sp. HMF5335 genome sequencing and assembly.</title>
        <authorList>
            <person name="Kang H."/>
            <person name="Kim H."/>
            <person name="Bae S."/>
            <person name="Joh K."/>
        </authorList>
    </citation>
    <scope>NUCLEOTIDE SEQUENCE</scope>
    <source>
        <strain evidence="5">HMF5335</strain>
    </source>
</reference>
<evidence type="ECO:0000313" key="5">
    <source>
        <dbReference type="EMBL" id="MBO0935935.1"/>
    </source>
</evidence>
<feature type="active site" description="Proton donor" evidence="1">
    <location>
        <position position="423"/>
    </location>
</feature>
<evidence type="ECO:0000256" key="1">
    <source>
        <dbReference type="PIRSR" id="PIRSR634015-1"/>
    </source>
</evidence>
<proteinExistence type="predicted"/>
<evidence type="ECO:0000259" key="3">
    <source>
        <dbReference type="Pfam" id="PF01433"/>
    </source>
</evidence>
<dbReference type="AlphaFoldDB" id="A0A939K501"/>
<protein>
    <submittedName>
        <fullName evidence="5">M1 family metallopeptidase</fullName>
    </submittedName>
</protein>
<dbReference type="GO" id="GO:0008237">
    <property type="term" value="F:metallopeptidase activity"/>
    <property type="evidence" value="ECO:0007669"/>
    <property type="project" value="InterPro"/>
</dbReference>
<feature type="domain" description="Aminopeptidase N-like N-terminal" evidence="4">
    <location>
        <begin position="60"/>
        <end position="234"/>
    </location>
</feature>
<feature type="binding site" evidence="2">
    <location>
        <position position="348"/>
    </location>
    <ligand>
        <name>Zn(2+)</name>
        <dbReference type="ChEBI" id="CHEBI:29105"/>
        <note>catalytic</note>
    </ligand>
</feature>
<feature type="active site" description="Proton acceptor" evidence="1">
    <location>
        <position position="349"/>
    </location>
</feature>
<sequence>MTHSGLTNLRGLLAFFLVLTLLGGTAACGQTPKSTVQPGFTHADTLRGSITPERRWWDLNHYTLSVQINPSDSSIRGSNAIRYRVLAGGQTMQIDLQLPLRITKMEQDGQALTWRNEGNAHFVQLAKKQQVGQTETITVTYEGKPHVAKMPPWDGGFTWSRDPKGRPFIATSCQGLGASVWWPCKDHMYDEPDSMLIQVRVPEALTDVSNGKLRRIIPHDDHTRTFEWAVVNPINNYGVNVNAATYVSWSDTLRGEKGTLPLSFYVLPENETAARQYFRQVKTMLRAFEHWFGAYPFYEDGYKLVQTPYLGMEHQSSVTYGNRFRNGYLGTDLSGTGWGLKFDFIIVHESGHEWFANNITYKDIADMWVHESFTSYAECLYVDYLFGKNAGAQYVIGTRARVQNDKPIIGHYNVNEEGSGDMYFKGANMLHMIRQWVANDEKWRQVLRQLNQTFYHKTVTTAQIEQFLITKTGLKLQPIFDQYLRTAQIPTLEYTTSPTGIRYRWVNCLPGFTMPVRLCLNDLGPRRLVTPTTSWQELKQPAVKEVTVDADYYVLVSRK</sequence>
<feature type="binding site" evidence="2">
    <location>
        <position position="352"/>
    </location>
    <ligand>
        <name>Zn(2+)</name>
        <dbReference type="ChEBI" id="CHEBI:29105"/>
        <note>catalytic</note>
    </ligand>
</feature>
<evidence type="ECO:0000256" key="2">
    <source>
        <dbReference type="PIRSR" id="PIRSR634015-3"/>
    </source>
</evidence>
<evidence type="ECO:0000259" key="4">
    <source>
        <dbReference type="Pfam" id="PF17900"/>
    </source>
</evidence>
<dbReference type="InterPro" id="IPR034015">
    <property type="entry name" value="M1_LTA4H"/>
</dbReference>